<dbReference type="EMBL" id="JACXIY010000002">
    <property type="protein sequence ID" value="MBD2867454.1"/>
    <property type="molecule type" value="Genomic_DNA"/>
</dbReference>
<dbReference type="AlphaFoldDB" id="A0A927H5D9"/>
<accession>A0A927H5D9</accession>
<protein>
    <submittedName>
        <fullName evidence="2">VOC family protein</fullName>
    </submittedName>
</protein>
<proteinExistence type="predicted"/>
<dbReference type="Proteomes" id="UP000632125">
    <property type="component" value="Unassembled WGS sequence"/>
</dbReference>
<dbReference type="Gene3D" id="3.10.180.10">
    <property type="entry name" value="2,3-Dihydroxybiphenyl 1,2-Dioxygenase, domain 1"/>
    <property type="match status" value="1"/>
</dbReference>
<evidence type="ECO:0000313" key="3">
    <source>
        <dbReference type="Proteomes" id="UP000632125"/>
    </source>
</evidence>
<dbReference type="InterPro" id="IPR004360">
    <property type="entry name" value="Glyas_Fos-R_dOase_dom"/>
</dbReference>
<dbReference type="InterPro" id="IPR029068">
    <property type="entry name" value="Glyas_Bleomycin-R_OHBP_Dase"/>
</dbReference>
<dbReference type="RefSeq" id="WP_190858013.1">
    <property type="nucleotide sequence ID" value="NZ_JACXIY010000002.1"/>
</dbReference>
<evidence type="ECO:0000259" key="1">
    <source>
        <dbReference type="PROSITE" id="PS51819"/>
    </source>
</evidence>
<name>A0A927H5D9_9BACL</name>
<dbReference type="PROSITE" id="PS51819">
    <property type="entry name" value="VOC"/>
    <property type="match status" value="1"/>
</dbReference>
<feature type="domain" description="VOC" evidence="1">
    <location>
        <begin position="2"/>
        <end position="119"/>
    </location>
</feature>
<gene>
    <name evidence="2" type="ORF">IDH41_02615</name>
</gene>
<keyword evidence="3" id="KW-1185">Reference proteome</keyword>
<comment type="caution">
    <text evidence="2">The sequence shown here is derived from an EMBL/GenBank/DDBJ whole genome shotgun (WGS) entry which is preliminary data.</text>
</comment>
<dbReference type="InterPro" id="IPR037523">
    <property type="entry name" value="VOC_core"/>
</dbReference>
<evidence type="ECO:0000313" key="2">
    <source>
        <dbReference type="EMBL" id="MBD2867454.1"/>
    </source>
</evidence>
<reference evidence="2" key="1">
    <citation type="submission" date="2020-09" db="EMBL/GenBank/DDBJ databases">
        <title>A novel bacterium of genus Paenibacillus, isolated from South China Sea.</title>
        <authorList>
            <person name="Huang H."/>
            <person name="Mo K."/>
            <person name="Hu Y."/>
        </authorList>
    </citation>
    <scope>NUCLEOTIDE SEQUENCE</scope>
    <source>
        <strain evidence="2">IB182493</strain>
    </source>
</reference>
<sequence length="227" mass="24876">MKIRSVKLLTDKLERLKTFYSQVLGLPAIDEGERAFTVGAGSSQLIFEQASAAGASPYYHLAFDIPANKTEEALSWLQSRGIPLNRLSGGELVAQFEAWNAESVYFYDPAGNIVEFIARRNLNRVSHDPFAPGSLLNISEIGLAVHDVPQAKALLASRFAIGEYRDGSDDFAALGDEDGLLILSSHNRVWLGSDKAAYRFGTEVVIEGAGRKGEFEMDGYPYRIVSL</sequence>
<dbReference type="Pfam" id="PF00903">
    <property type="entry name" value="Glyoxalase"/>
    <property type="match status" value="1"/>
</dbReference>
<organism evidence="2 3">
    <name type="scientific">Paenibacillus arenilitoris</name>
    <dbReference type="NCBI Taxonomy" id="2772299"/>
    <lineage>
        <taxon>Bacteria</taxon>
        <taxon>Bacillati</taxon>
        <taxon>Bacillota</taxon>
        <taxon>Bacilli</taxon>
        <taxon>Bacillales</taxon>
        <taxon>Paenibacillaceae</taxon>
        <taxon>Paenibacillus</taxon>
    </lineage>
</organism>
<dbReference type="SUPFAM" id="SSF54593">
    <property type="entry name" value="Glyoxalase/Bleomycin resistance protein/Dihydroxybiphenyl dioxygenase"/>
    <property type="match status" value="1"/>
</dbReference>